<evidence type="ECO:0000313" key="5">
    <source>
        <dbReference type="Proteomes" id="UP000676506"/>
    </source>
</evidence>
<keyword evidence="2" id="KW-0732">Signal</keyword>
<feature type="region of interest" description="Disordered" evidence="1">
    <location>
        <begin position="32"/>
        <end position="54"/>
    </location>
</feature>
<feature type="domain" description="Peptidoglycan binding-like" evidence="3">
    <location>
        <begin position="53"/>
        <end position="105"/>
    </location>
</feature>
<protein>
    <submittedName>
        <fullName evidence="4">Peptidoglycan-binding protein</fullName>
    </submittedName>
</protein>
<reference evidence="4 5" key="1">
    <citation type="submission" date="2021-03" db="EMBL/GenBank/DDBJ databases">
        <title>Genomic and phenotypic characterization of Chloracidobacterium isolates provides evidence for multiple species.</title>
        <authorList>
            <person name="Saini M.K."/>
            <person name="Costas A.M.G."/>
            <person name="Tank M."/>
            <person name="Bryant D.A."/>
        </authorList>
    </citation>
    <scope>NUCLEOTIDE SEQUENCE [LARGE SCALE GENOMIC DNA]</scope>
    <source>
        <strain evidence="4 5">BV2-C</strain>
    </source>
</reference>
<feature type="chain" id="PRO_5045265970" evidence="2">
    <location>
        <begin position="28"/>
        <end position="128"/>
    </location>
</feature>
<dbReference type="Gene3D" id="1.10.101.10">
    <property type="entry name" value="PGBD-like superfamily/PGBD"/>
    <property type="match status" value="1"/>
</dbReference>
<proteinExistence type="predicted"/>
<evidence type="ECO:0000256" key="2">
    <source>
        <dbReference type="SAM" id="SignalP"/>
    </source>
</evidence>
<feature type="compositionally biased region" description="Polar residues" evidence="1">
    <location>
        <begin position="87"/>
        <end position="99"/>
    </location>
</feature>
<feature type="region of interest" description="Disordered" evidence="1">
    <location>
        <begin position="87"/>
        <end position="128"/>
    </location>
</feature>
<feature type="compositionally biased region" description="Basic residues" evidence="1">
    <location>
        <begin position="107"/>
        <end position="116"/>
    </location>
</feature>
<gene>
    <name evidence="4" type="ORF">J8C06_01120</name>
</gene>
<evidence type="ECO:0000259" key="3">
    <source>
        <dbReference type="Pfam" id="PF01471"/>
    </source>
</evidence>
<accession>A0ABX8BDA1</accession>
<evidence type="ECO:0000313" key="4">
    <source>
        <dbReference type="EMBL" id="QUW03075.1"/>
    </source>
</evidence>
<dbReference type="EMBL" id="CP072648">
    <property type="protein sequence ID" value="QUW03075.1"/>
    <property type="molecule type" value="Genomic_DNA"/>
</dbReference>
<dbReference type="InterPro" id="IPR036366">
    <property type="entry name" value="PGBDSf"/>
</dbReference>
<organism evidence="4 5">
    <name type="scientific">Chloracidobacterium validum</name>
    <dbReference type="NCBI Taxonomy" id="2821543"/>
    <lineage>
        <taxon>Bacteria</taxon>
        <taxon>Pseudomonadati</taxon>
        <taxon>Acidobacteriota</taxon>
        <taxon>Terriglobia</taxon>
        <taxon>Terriglobales</taxon>
        <taxon>Acidobacteriaceae</taxon>
        <taxon>Chloracidobacterium</taxon>
    </lineage>
</organism>
<name>A0ABX8BDA1_9BACT</name>
<dbReference type="InterPro" id="IPR036365">
    <property type="entry name" value="PGBD-like_sf"/>
</dbReference>
<dbReference type="Pfam" id="PF01471">
    <property type="entry name" value="PG_binding_1"/>
    <property type="match status" value="1"/>
</dbReference>
<evidence type="ECO:0000256" key="1">
    <source>
        <dbReference type="SAM" id="MobiDB-lite"/>
    </source>
</evidence>
<dbReference type="Proteomes" id="UP000676506">
    <property type="component" value="Chromosome 1"/>
</dbReference>
<sequence length="128" mass="13814">MSNKRTLLALVVALMLVSFGGPTFTFAQDAPAAETGAAPKKKKPRTNNPNTDYGKAQTTLKEAGLYQGEVTGYKNAETTEAIRKYQEQNGLKVTGTLNNETREKMGLPKRKAPAKKKKEEGGEAAPQS</sequence>
<dbReference type="RefSeq" id="WP_211428966.1">
    <property type="nucleotide sequence ID" value="NZ_CP072648.1"/>
</dbReference>
<keyword evidence="5" id="KW-1185">Reference proteome</keyword>
<feature type="signal peptide" evidence="2">
    <location>
        <begin position="1"/>
        <end position="27"/>
    </location>
</feature>
<dbReference type="SUPFAM" id="SSF47090">
    <property type="entry name" value="PGBD-like"/>
    <property type="match status" value="1"/>
</dbReference>
<dbReference type="InterPro" id="IPR002477">
    <property type="entry name" value="Peptidoglycan-bd-like"/>
</dbReference>